<reference evidence="1 2" key="1">
    <citation type="submission" date="2019-02" db="EMBL/GenBank/DDBJ databases">
        <authorList>
            <person name="Lehtovirta-Morley E L."/>
        </authorList>
    </citation>
    <scope>NUCLEOTIDE SEQUENCE [LARGE SCALE GENOMIC DNA]</scope>
    <source>
        <strain evidence="1">NFRAN1</strain>
    </source>
</reference>
<dbReference type="KEGG" id="nfn:NFRAN_2191"/>
<sequence>MIHDLNKLGHEDFEKLAQALVQKIISPSAKIYGRGRDGGRDAVYTGTALYPSPVEKWDGHWIFQAKFHDIGRLGQDPARDALLKEIETELEKIIVKNSLPCDNYIMITNVSLTSTLGSGTRDILEGLFNKLKPKYKIKNIDIWSASEIETFLINYPEITKSFYELRQPLDIANEIVVGLNKNQLEVSYTVIDLNGKPAVEVYELLSKLLNVQNQINRQEIPFIIPERLEHLYENSLLFLHGRSGIGKSRTLHEVTKKLMNEKKTIYVINPYSVSNSYIRYEGLWSILSRIGPDDVLVWDNFPNGLLQRNPETGRSSLDLIGSRKVNAIISLSPLFPENYVNFVEMIPDIHIHKIEFSSREIKQLIEAYGLKLNPFREIYKNHIEQNLEQISEILWKKEPSPLLVLEYYKQVLNTSNKLSDPSQAIKIAENLETPGEYFVKQFKYLKKSSENKNDIHFLYTLKFCYQLGISRELSRLDTIQKNLFGTTYPLEPLQTLDSWIYLSGQYYSLHDLALESIELTRDILLKIIQYLTKEPTIMMDSDDSLYLGGVFVGTHVQYLLPVNEEIFLPPSFDILMKGVISLKEKTIEMVNYCNKNNITMHDPEFAKMMADFVNNNRRDYFGLGLGKGLAQFLVSSDENTRSKNWKKLCEFIDPYYEISYGFGQQIGNVFKSVRSIEKAEIWDRLVDLCKINGGFASGLGESMSNLIEFLNEDDLNQIEMVSFNNPEFLPNFSLHLMIRIQSYETVYLKDHLTYLLNNNPKFANLFNNMFKREYDSLDKEDQTQIANELETHDMITIIRIYDIVCDFCGELVSTQGYSEHMKKNHSEILDEIIQEQGEYEKCKYCDEVVKIDFNDLIRHAGDKHYDTLPAKLKSFYNEWKASGFPRMQSDLTKYF</sequence>
<protein>
    <submittedName>
        <fullName evidence="1">Uncharacterized protein</fullName>
    </submittedName>
</protein>
<proteinExistence type="predicted"/>
<evidence type="ECO:0000313" key="1">
    <source>
        <dbReference type="EMBL" id="VFJ14513.1"/>
    </source>
</evidence>
<dbReference type="OrthoDB" id="380388at2157"/>
<dbReference type="InterPro" id="IPR027417">
    <property type="entry name" value="P-loop_NTPase"/>
</dbReference>
<accession>A0A484I9Q8</accession>
<dbReference type="RefSeq" id="WP_134484699.1">
    <property type="nucleotide sequence ID" value="NZ_LR216287.1"/>
</dbReference>
<organism evidence="1 2">
    <name type="scientific">Candidatus Nitrosocosmicus franklandianus</name>
    <dbReference type="NCBI Taxonomy" id="1798806"/>
    <lineage>
        <taxon>Archaea</taxon>
        <taxon>Nitrososphaerota</taxon>
        <taxon>Nitrososphaeria</taxon>
        <taxon>Nitrososphaerales</taxon>
        <taxon>Nitrososphaeraceae</taxon>
        <taxon>Candidatus Nitrosocosmicus</taxon>
    </lineage>
</organism>
<name>A0A484I9Q8_9ARCH</name>
<evidence type="ECO:0000313" key="2">
    <source>
        <dbReference type="Proteomes" id="UP000294299"/>
    </source>
</evidence>
<dbReference type="AlphaFoldDB" id="A0A484I9Q8"/>
<gene>
    <name evidence="1" type="ORF">NFRAN_2191</name>
</gene>
<dbReference type="GeneID" id="39421436"/>
<dbReference type="Proteomes" id="UP000294299">
    <property type="component" value="Chromosome NFRAN"/>
</dbReference>
<keyword evidence="2" id="KW-1185">Reference proteome</keyword>
<dbReference type="SUPFAM" id="SSF52540">
    <property type="entry name" value="P-loop containing nucleoside triphosphate hydrolases"/>
    <property type="match status" value="1"/>
</dbReference>
<dbReference type="EMBL" id="LR216287">
    <property type="protein sequence ID" value="VFJ14513.1"/>
    <property type="molecule type" value="Genomic_DNA"/>
</dbReference>